<keyword evidence="7" id="KW-0679">Respiratory chain</keyword>
<evidence type="ECO:0000256" key="14">
    <source>
        <dbReference type="ARBA" id="ARBA00023136"/>
    </source>
</evidence>
<name>R4WDK6_RIPPE</name>
<evidence type="ECO:0000256" key="15">
    <source>
        <dbReference type="ARBA" id="ARBA00032395"/>
    </source>
</evidence>
<evidence type="ECO:0000256" key="17">
    <source>
        <dbReference type="SAM" id="Phobius"/>
    </source>
</evidence>
<evidence type="ECO:0000313" key="18">
    <source>
        <dbReference type="EMBL" id="BAN20824.1"/>
    </source>
</evidence>
<protein>
    <recommendedName>
        <fullName evidence="5">NADH dehydrogenase [ubiquinone] 1 beta subcomplex subunit 5, mitochondrial</fullName>
    </recommendedName>
    <alternativeName>
        <fullName evidence="16">Complex I-SGDH</fullName>
    </alternativeName>
    <alternativeName>
        <fullName evidence="15">NADH-ubiquinone oxidoreductase SGDH subunit</fullName>
    </alternativeName>
</protein>
<dbReference type="GO" id="GO:0005743">
    <property type="term" value="C:mitochondrial inner membrane"/>
    <property type="evidence" value="ECO:0007669"/>
    <property type="project" value="UniProtKB-SubCell"/>
</dbReference>
<comment type="function">
    <text evidence="1">Accessory subunit of the mitochondrial membrane respiratory chain NADH dehydrogenase (Complex I), that is believed not to be involved in catalysis. Complex I functions in the transfer of electrons from NADH to the respiratory chain. The immediate electron acceptor for the enzyme is believed to be ubiquinone.</text>
</comment>
<reference evidence="18" key="1">
    <citation type="journal article" date="2013" name="PLoS ONE">
        <title>Gene expression in gut symbiotic organ of stinkbug affected by extracellular bacterial symbiont.</title>
        <authorList>
            <person name="Futahashi R."/>
            <person name="Tanaka K."/>
            <person name="Tanahashi M."/>
            <person name="Nikoh N."/>
            <person name="Kikuchi Y."/>
            <person name="Lee B.L."/>
            <person name="Fukatsu T."/>
        </authorList>
    </citation>
    <scope>NUCLEOTIDE SEQUENCE</scope>
    <source>
        <tissue evidence="18">Midgut</tissue>
    </source>
</reference>
<comment type="subcellular location">
    <subcellularLocation>
        <location evidence="2">Mitochondrion inner membrane</location>
        <topology evidence="2">Single-pass membrane protein</topology>
    </subcellularLocation>
</comment>
<evidence type="ECO:0000256" key="10">
    <source>
        <dbReference type="ARBA" id="ARBA00022946"/>
    </source>
</evidence>
<evidence type="ECO:0000256" key="2">
    <source>
        <dbReference type="ARBA" id="ARBA00004434"/>
    </source>
</evidence>
<comment type="similarity">
    <text evidence="3">Belongs to the complex I NDUFB5 subunit family.</text>
</comment>
<keyword evidence="11" id="KW-0249">Electron transport</keyword>
<dbReference type="EMBL" id="AK417609">
    <property type="protein sequence ID" value="BAN20824.1"/>
    <property type="molecule type" value="mRNA"/>
</dbReference>
<keyword evidence="10" id="KW-0809">Transit peptide</keyword>
<evidence type="ECO:0000256" key="4">
    <source>
        <dbReference type="ARBA" id="ARBA00011533"/>
    </source>
</evidence>
<keyword evidence="8 17" id="KW-0812">Transmembrane</keyword>
<comment type="subunit">
    <text evidence="4">Complex I is composed of 45 different subunits.</text>
</comment>
<dbReference type="Pfam" id="PF09781">
    <property type="entry name" value="NDUF_B5"/>
    <property type="match status" value="1"/>
</dbReference>
<evidence type="ECO:0000256" key="16">
    <source>
        <dbReference type="ARBA" id="ARBA00032550"/>
    </source>
</evidence>
<evidence type="ECO:0000256" key="12">
    <source>
        <dbReference type="ARBA" id="ARBA00022989"/>
    </source>
</evidence>
<keyword evidence="13" id="KW-0496">Mitochondrion</keyword>
<sequence>MAIWSCLRSNASKWSSILPQKGVSVSSLRSMSGGHEHRVMGITPSRFQWKKLKDLFHLYFTLGLVPVGLIIFYSNVYIGPAKLAEIPEGYTPKHWEYYKHPITRWLARYVYGNPQQEYEKYLHYLYEQDELMKIRALQKRVKGLIEEREDYHAFYYVPVDGKYYRIVRKDADELAEIAGFNPSKEGPQ</sequence>
<evidence type="ECO:0000256" key="6">
    <source>
        <dbReference type="ARBA" id="ARBA00022448"/>
    </source>
</evidence>
<evidence type="ECO:0000256" key="1">
    <source>
        <dbReference type="ARBA" id="ARBA00003195"/>
    </source>
</evidence>
<accession>R4WDK6</accession>
<evidence type="ECO:0000256" key="3">
    <source>
        <dbReference type="ARBA" id="ARBA00007152"/>
    </source>
</evidence>
<dbReference type="PANTHER" id="PTHR13178">
    <property type="entry name" value="NADH-UBIQUINONE OXIDOREDUCTASE SGDH SUBUNIT"/>
    <property type="match status" value="1"/>
</dbReference>
<proteinExistence type="evidence at transcript level"/>
<keyword evidence="18" id="KW-0830">Ubiquinone</keyword>
<evidence type="ECO:0000256" key="11">
    <source>
        <dbReference type="ARBA" id="ARBA00022982"/>
    </source>
</evidence>
<evidence type="ECO:0000256" key="8">
    <source>
        <dbReference type="ARBA" id="ARBA00022692"/>
    </source>
</evidence>
<keyword evidence="14 17" id="KW-0472">Membrane</keyword>
<evidence type="ECO:0000256" key="5">
    <source>
        <dbReference type="ARBA" id="ARBA00015175"/>
    </source>
</evidence>
<dbReference type="InterPro" id="IPR019173">
    <property type="entry name" value="NADH_UbQ_OxRdtase_B5_su"/>
</dbReference>
<keyword evidence="9" id="KW-0999">Mitochondrion inner membrane</keyword>
<feature type="transmembrane region" description="Helical" evidence="17">
    <location>
        <begin position="55"/>
        <end position="73"/>
    </location>
</feature>
<organism evidence="18">
    <name type="scientific">Riptortus pedestris</name>
    <name type="common">Bean bug</name>
    <dbReference type="NCBI Taxonomy" id="329032"/>
    <lineage>
        <taxon>Eukaryota</taxon>
        <taxon>Metazoa</taxon>
        <taxon>Ecdysozoa</taxon>
        <taxon>Arthropoda</taxon>
        <taxon>Hexapoda</taxon>
        <taxon>Insecta</taxon>
        <taxon>Pterygota</taxon>
        <taxon>Neoptera</taxon>
        <taxon>Paraneoptera</taxon>
        <taxon>Hemiptera</taxon>
        <taxon>Heteroptera</taxon>
        <taxon>Panheteroptera</taxon>
        <taxon>Pentatomomorpha</taxon>
        <taxon>Coreoidea</taxon>
        <taxon>Alydidae</taxon>
        <taxon>Riptortus</taxon>
    </lineage>
</organism>
<evidence type="ECO:0000256" key="7">
    <source>
        <dbReference type="ARBA" id="ARBA00022660"/>
    </source>
</evidence>
<keyword evidence="12 17" id="KW-1133">Transmembrane helix</keyword>
<keyword evidence="6" id="KW-0813">Transport</keyword>
<dbReference type="AlphaFoldDB" id="R4WDK6"/>
<evidence type="ECO:0000256" key="9">
    <source>
        <dbReference type="ARBA" id="ARBA00022792"/>
    </source>
</evidence>
<dbReference type="PANTHER" id="PTHR13178:SF0">
    <property type="entry name" value="NADH DEHYDROGENASE [UBIQUINONE] 1 BETA SUBCOMPLEX SUBUNIT 5, MITOCHONDRIAL"/>
    <property type="match status" value="1"/>
</dbReference>
<evidence type="ECO:0000256" key="13">
    <source>
        <dbReference type="ARBA" id="ARBA00023128"/>
    </source>
</evidence>